<feature type="domain" description="Gfo/Idh/MocA-like oxidoreductase N-terminal" evidence="1">
    <location>
        <begin position="7"/>
        <end position="125"/>
    </location>
</feature>
<feature type="domain" description="GFO/IDH/MocA-like oxidoreductase" evidence="2">
    <location>
        <begin position="137"/>
        <end position="274"/>
    </location>
</feature>
<keyword evidence="4" id="KW-1185">Reference proteome</keyword>
<dbReference type="Pfam" id="PF01408">
    <property type="entry name" value="GFO_IDH_MocA"/>
    <property type="match status" value="1"/>
</dbReference>
<reference evidence="3" key="1">
    <citation type="submission" date="2021-06" db="EMBL/GenBank/DDBJ databases">
        <title>44 bacteria genomes isolated from Dapeng, Shenzhen.</title>
        <authorList>
            <person name="Zheng W."/>
            <person name="Yu S."/>
            <person name="Huang Y."/>
        </authorList>
    </citation>
    <scope>NUCLEOTIDE SEQUENCE</scope>
    <source>
        <strain evidence="3">DP5N28-2</strain>
    </source>
</reference>
<evidence type="ECO:0000313" key="4">
    <source>
        <dbReference type="Proteomes" id="UP000753961"/>
    </source>
</evidence>
<evidence type="ECO:0000313" key="3">
    <source>
        <dbReference type="EMBL" id="MBY5959520.1"/>
    </source>
</evidence>
<dbReference type="PANTHER" id="PTHR43377:SF1">
    <property type="entry name" value="BILIVERDIN REDUCTASE A"/>
    <property type="match status" value="1"/>
</dbReference>
<evidence type="ECO:0000259" key="1">
    <source>
        <dbReference type="Pfam" id="PF01408"/>
    </source>
</evidence>
<name>A0A953LA43_9BACT</name>
<sequence length="352" mass="38562">MGDKKQLNVGVIGAGWWATSAHIPGIVEHDRANLFAVQNRTSEKARQVAKDFNAEGAYDDYQELVLNKDLDAVVISSTPNVHFEQAKFALEHGKHVLVEKPMTFTAAEARELCDLAQNQKLELLVSCPWHYTRHGLEARRMVREGVLGNLKMISVLMTNPVDRLIKGMDTSPTHGLNEVYMEPNPGSYSDPAIAGGGQIYTQVSHAGAYLSFLSGVSAREVYAKFDNAGSENDIYNTLTITMDDGTLVNLASTGATPESTRNYEVRLFGDKGIILLELWKGTMSFHPFSGDFIEYEPLTEGEIYPDRAPVLNFIDTVLGVDKNGSPGKLGLAAMEIIEAACYSNQSGKSVKI</sequence>
<dbReference type="Proteomes" id="UP000753961">
    <property type="component" value="Unassembled WGS sequence"/>
</dbReference>
<dbReference type="InterPro" id="IPR000683">
    <property type="entry name" value="Gfo/Idh/MocA-like_OxRdtase_N"/>
</dbReference>
<dbReference type="PANTHER" id="PTHR43377">
    <property type="entry name" value="BILIVERDIN REDUCTASE A"/>
    <property type="match status" value="1"/>
</dbReference>
<dbReference type="GO" id="GO:0000166">
    <property type="term" value="F:nucleotide binding"/>
    <property type="evidence" value="ECO:0007669"/>
    <property type="project" value="InterPro"/>
</dbReference>
<gene>
    <name evidence="3" type="ORF">KUV50_15315</name>
</gene>
<dbReference type="Gene3D" id="3.40.50.720">
    <property type="entry name" value="NAD(P)-binding Rossmann-like Domain"/>
    <property type="match status" value="1"/>
</dbReference>
<dbReference type="AlphaFoldDB" id="A0A953LA43"/>
<accession>A0A953LA43</accession>
<dbReference type="InterPro" id="IPR036291">
    <property type="entry name" value="NAD(P)-bd_dom_sf"/>
</dbReference>
<dbReference type="RefSeq" id="WP_222581057.1">
    <property type="nucleotide sequence ID" value="NZ_JAHVHU010000015.1"/>
</dbReference>
<comment type="caution">
    <text evidence="3">The sequence shown here is derived from an EMBL/GenBank/DDBJ whole genome shotgun (WGS) entry which is preliminary data.</text>
</comment>
<organism evidence="3 4">
    <name type="scientific">Membranihabitans marinus</name>
    <dbReference type="NCBI Taxonomy" id="1227546"/>
    <lineage>
        <taxon>Bacteria</taxon>
        <taxon>Pseudomonadati</taxon>
        <taxon>Bacteroidota</taxon>
        <taxon>Saprospiria</taxon>
        <taxon>Saprospirales</taxon>
        <taxon>Saprospiraceae</taxon>
        <taxon>Membranihabitans</taxon>
    </lineage>
</organism>
<dbReference type="Pfam" id="PF22725">
    <property type="entry name" value="GFO_IDH_MocA_C3"/>
    <property type="match status" value="1"/>
</dbReference>
<protein>
    <submittedName>
        <fullName evidence="3">Gfo/Idh/MocA family oxidoreductase</fullName>
    </submittedName>
</protein>
<dbReference type="SUPFAM" id="SSF51735">
    <property type="entry name" value="NAD(P)-binding Rossmann-fold domains"/>
    <property type="match status" value="1"/>
</dbReference>
<dbReference type="InterPro" id="IPR051450">
    <property type="entry name" value="Gfo/Idh/MocA_Oxidoreductases"/>
</dbReference>
<dbReference type="EMBL" id="JAHVHU010000015">
    <property type="protein sequence ID" value="MBY5959520.1"/>
    <property type="molecule type" value="Genomic_DNA"/>
</dbReference>
<dbReference type="InterPro" id="IPR055170">
    <property type="entry name" value="GFO_IDH_MocA-like_dom"/>
</dbReference>
<dbReference type="SUPFAM" id="SSF55347">
    <property type="entry name" value="Glyceraldehyde-3-phosphate dehydrogenase-like, C-terminal domain"/>
    <property type="match status" value="1"/>
</dbReference>
<evidence type="ECO:0000259" key="2">
    <source>
        <dbReference type="Pfam" id="PF22725"/>
    </source>
</evidence>
<proteinExistence type="predicted"/>
<dbReference type="Gene3D" id="3.30.360.10">
    <property type="entry name" value="Dihydrodipicolinate Reductase, domain 2"/>
    <property type="match status" value="1"/>
</dbReference>